<keyword evidence="2" id="KW-1185">Reference proteome</keyword>
<accession>A0A2N5J4G5</accession>
<gene>
    <name evidence="1" type="ORF">Uis4E_0688</name>
</gene>
<evidence type="ECO:0000313" key="1">
    <source>
        <dbReference type="EMBL" id="PLS29110.1"/>
    </source>
</evidence>
<dbReference type="AlphaFoldDB" id="A0A2N5J4G5"/>
<comment type="caution">
    <text evidence="1">The sequence shown here is derived from an EMBL/GenBank/DDBJ whole genome shotgun (WGS) entry which is preliminary data.</text>
</comment>
<evidence type="ECO:0000313" key="2">
    <source>
        <dbReference type="Proteomes" id="UP000235034"/>
    </source>
</evidence>
<name>A0A2N5J4G5_9BIFI</name>
<dbReference type="Proteomes" id="UP000235034">
    <property type="component" value="Unassembled WGS sequence"/>
</dbReference>
<organism evidence="1 2">
    <name type="scientific">Bifidobacterium parmae</name>
    <dbReference type="NCBI Taxonomy" id="361854"/>
    <lineage>
        <taxon>Bacteria</taxon>
        <taxon>Bacillati</taxon>
        <taxon>Actinomycetota</taxon>
        <taxon>Actinomycetes</taxon>
        <taxon>Bifidobacteriales</taxon>
        <taxon>Bifidobacteriaceae</taxon>
        <taxon>Bifidobacterium</taxon>
    </lineage>
</organism>
<protein>
    <submittedName>
        <fullName evidence="1">Uncharacterized protein</fullName>
    </submittedName>
</protein>
<sequence length="38" mass="4359">MANKNIFGDLLSYCADNMFPESIAREKMAETARRHGNR</sequence>
<proteinExistence type="predicted"/>
<reference evidence="1 2" key="1">
    <citation type="submission" date="2017-07" db="EMBL/GenBank/DDBJ databases">
        <title>Bifidobacterium novel species.</title>
        <authorList>
            <person name="Lugli G.A."/>
            <person name="Milani C."/>
            <person name="Duranti S."/>
            <person name="Mangifesta M."/>
        </authorList>
    </citation>
    <scope>NUCLEOTIDE SEQUENCE [LARGE SCALE GENOMIC DNA]</scope>
    <source>
        <strain evidence="1 2">77</strain>
    </source>
</reference>
<dbReference type="EMBL" id="NMWT01000008">
    <property type="protein sequence ID" value="PLS29110.1"/>
    <property type="molecule type" value="Genomic_DNA"/>
</dbReference>